<gene>
    <name evidence="1" type="ORF">I5L03_05665</name>
</gene>
<proteinExistence type="predicted"/>
<organism evidence="1 2">
    <name type="scientific">Aurantiacibacter sediminis</name>
    <dbReference type="NCBI Taxonomy" id="2793064"/>
    <lineage>
        <taxon>Bacteria</taxon>
        <taxon>Pseudomonadati</taxon>
        <taxon>Pseudomonadota</taxon>
        <taxon>Alphaproteobacteria</taxon>
        <taxon>Sphingomonadales</taxon>
        <taxon>Erythrobacteraceae</taxon>
        <taxon>Aurantiacibacter</taxon>
    </lineage>
</organism>
<evidence type="ECO:0000313" key="2">
    <source>
        <dbReference type="Proteomes" id="UP000602442"/>
    </source>
</evidence>
<name>A0ABS0N296_9SPHN</name>
<reference evidence="1 2" key="1">
    <citation type="submission" date="2020-11" db="EMBL/GenBank/DDBJ databases">
        <title>Erythrobacter sediminis sp. nov., a marine bacterium from a tidal flat of Garorim Bay.</title>
        <authorList>
            <person name="Kim D."/>
            <person name="Yoo Y."/>
            <person name="Kim J.-J."/>
        </authorList>
    </citation>
    <scope>NUCLEOTIDE SEQUENCE [LARGE SCALE GENOMIC DNA]</scope>
    <source>
        <strain evidence="1 2">JGD-13</strain>
    </source>
</reference>
<dbReference type="Proteomes" id="UP000602442">
    <property type="component" value="Unassembled WGS sequence"/>
</dbReference>
<protein>
    <submittedName>
        <fullName evidence="1">Uncharacterized protein</fullName>
    </submittedName>
</protein>
<keyword evidence="2" id="KW-1185">Reference proteome</keyword>
<evidence type="ECO:0000313" key="1">
    <source>
        <dbReference type="EMBL" id="MBH5322067.1"/>
    </source>
</evidence>
<sequence length="322" mass="35372">MDIHPEIAALRRDRSPQRDAQAAMERARIAWRAEPGAQQMLSELERFGAGAGLEQCPQLEKLFTECGEAERLMSLLSRHYCAALRDTPIGHPPFRTGFDGKASSTLLARSGRAQLMVQTREPGFYGADAITLSDAARYDAVLAGKAEASIVRVRRAGEDRVYISAQSMPLTGEERIALDRSSETLVVERVEQRLVSLQLMRDAADPDPKRTYDLETGKLVNQSAASVAISRQEAMIALLGRMRRSDVAPELARIALAEKDVSLRWQALRECIALDSECGFCTLARIARTGDDSLAAAAGALRAQLLETYPEFVRLEAEKCPA</sequence>
<comment type="caution">
    <text evidence="1">The sequence shown here is derived from an EMBL/GenBank/DDBJ whole genome shotgun (WGS) entry which is preliminary data.</text>
</comment>
<accession>A0ABS0N296</accession>
<dbReference type="RefSeq" id="WP_339379620.1">
    <property type="nucleotide sequence ID" value="NZ_CAWPTA010000007.1"/>
</dbReference>
<dbReference type="EMBL" id="JAEANY010000002">
    <property type="protein sequence ID" value="MBH5322067.1"/>
    <property type="molecule type" value="Genomic_DNA"/>
</dbReference>